<reference evidence="2" key="1">
    <citation type="submission" date="2021-03" db="EMBL/GenBank/DDBJ databases">
        <title>Acanthopleuribacteraceae sp. M133.</title>
        <authorList>
            <person name="Wang G."/>
        </authorList>
    </citation>
    <scope>NUCLEOTIDE SEQUENCE</scope>
    <source>
        <strain evidence="2">M133</strain>
    </source>
</reference>
<dbReference type="AlphaFoldDB" id="A0A8A4TC98"/>
<proteinExistence type="predicted"/>
<dbReference type="Proteomes" id="UP000663929">
    <property type="component" value="Chromosome"/>
</dbReference>
<sequence length="244" mass="27304">MNQSRSHSIQGVSPHAEPSSPGARRLLLLSLLLVGFATTGCIQLRMDLNMAPDGSVASHIHIEMLEQMYQMVLGTASQPGETIPLFDEEELKSYLADNNGKLRSYSNKSEDGFRVIDMRIFAKDAPSFVNRAGGDFMALEKTEGVWRWTFLDNEMTRTYREMEDALLENQLEMLKASFSGMDVQLALTVPELTDTNLEKVDGTKVRYTLNFDEEIGIASGPEAVEKFRGLLLPKWVAFKGFGKK</sequence>
<evidence type="ECO:0000313" key="3">
    <source>
        <dbReference type="Proteomes" id="UP000663929"/>
    </source>
</evidence>
<evidence type="ECO:0000313" key="2">
    <source>
        <dbReference type="EMBL" id="QTD47729.1"/>
    </source>
</evidence>
<name>A0A8A4TC98_SULCO</name>
<organism evidence="2 3">
    <name type="scientific">Sulfidibacter corallicola</name>
    <dbReference type="NCBI Taxonomy" id="2818388"/>
    <lineage>
        <taxon>Bacteria</taxon>
        <taxon>Pseudomonadati</taxon>
        <taxon>Acidobacteriota</taxon>
        <taxon>Holophagae</taxon>
        <taxon>Acanthopleuribacterales</taxon>
        <taxon>Acanthopleuribacteraceae</taxon>
        <taxon>Sulfidibacter</taxon>
    </lineage>
</organism>
<dbReference type="KEGG" id="scor:J3U87_19240"/>
<feature type="compositionally biased region" description="Polar residues" evidence="1">
    <location>
        <begin position="1"/>
        <end position="11"/>
    </location>
</feature>
<keyword evidence="3" id="KW-1185">Reference proteome</keyword>
<evidence type="ECO:0000256" key="1">
    <source>
        <dbReference type="SAM" id="MobiDB-lite"/>
    </source>
</evidence>
<feature type="region of interest" description="Disordered" evidence="1">
    <location>
        <begin position="1"/>
        <end position="21"/>
    </location>
</feature>
<dbReference type="EMBL" id="CP071793">
    <property type="protein sequence ID" value="QTD47729.1"/>
    <property type="molecule type" value="Genomic_DNA"/>
</dbReference>
<accession>A0A8A4TC98</accession>
<protein>
    <submittedName>
        <fullName evidence="2">Uncharacterized protein</fullName>
    </submittedName>
</protein>
<gene>
    <name evidence="2" type="ORF">J3U87_19240</name>
</gene>
<dbReference type="RefSeq" id="WP_237377395.1">
    <property type="nucleotide sequence ID" value="NZ_CP071793.1"/>
</dbReference>